<evidence type="ECO:0000256" key="5">
    <source>
        <dbReference type="PROSITE-ProRule" id="PRU10141"/>
    </source>
</evidence>
<dbReference type="Gene3D" id="3.30.200.20">
    <property type="entry name" value="Phosphorylase Kinase, domain 1"/>
    <property type="match status" value="1"/>
</dbReference>
<keyword evidence="7" id="KW-0812">Transmembrane</keyword>
<feature type="region of interest" description="Disordered" evidence="6">
    <location>
        <begin position="339"/>
        <end position="380"/>
    </location>
</feature>
<dbReference type="STRING" id="3055.A0A2K3CWF0"/>
<dbReference type="PROSITE" id="PS00107">
    <property type="entry name" value="PROTEIN_KINASE_ATP"/>
    <property type="match status" value="1"/>
</dbReference>
<dbReference type="Pfam" id="PF00069">
    <property type="entry name" value="Pkinase"/>
    <property type="match status" value="1"/>
</dbReference>
<feature type="compositionally biased region" description="Low complexity" evidence="6">
    <location>
        <begin position="405"/>
        <end position="414"/>
    </location>
</feature>
<evidence type="ECO:0000256" key="7">
    <source>
        <dbReference type="SAM" id="Phobius"/>
    </source>
</evidence>
<dbReference type="PROSITE" id="PS00108">
    <property type="entry name" value="PROTEIN_KINASE_ST"/>
    <property type="match status" value="1"/>
</dbReference>
<feature type="transmembrane region" description="Helical" evidence="7">
    <location>
        <begin position="491"/>
        <end position="511"/>
    </location>
</feature>
<gene>
    <name evidence="9" type="ORF">CHLRE_15g635700v5</name>
</gene>
<name>A0A2K3CWF0_CHLRE</name>
<sequence>MADPSVSLILLEVDWISIYEADCPPNAPVLITRNLTLRGNAARATTLDMNFLRHKFRMQNGTMIRLQNTILHRSRAGPASLAVGMDFFAPTLPGEEAIQWIEDTYGIYPVCYDVETLRAFTMVTAHNPLPPRLPPGNAWQIPVPVPSPPGICKNVSDELTPDSDPSVHPLDRCYVFAVRCLISSVYGADLSPVSGNAVANGYLVHVERVINLCPQVLPSDCITARGPLGCAVLWHSQHRLTWLDGLVGAGSPPPPLPPPTPGGNNTLGGGQGQGPGQGQAGPPASSSNPKDSSGGGSSAGVPVAAVAGGIAGAVVALAAVAGAVLVVVRRRRLRPAAHNNAVEAGSDAKGPAVHTVSTGDVEAPTSAAKSGASPYTSSSGGATPVLAPGCPAATDCQAGSAGVASTTSTTTSSSGRSQAVSYSGSSGPGSGLRSAAERVPSPLPGATPTAAAAAAAAAGKATAKPALASPSSAAAVAQETSNSSSLNSASLAASVAAAAAAAAAAVAGPPVSRLTPQRKDLHTDARLEMSALGQPTSARGSSTAATPGQEPPTAAAAALADPAAATETAAAGIAVAAAAAVVADASLDAGDGSNQEPSDNVVRLLPLVLGRGAFGKVYAGVYRGRHVAVKLLMGLGPHQLAPPVLAAGLPAAPRKATAGPQQDTVAPAVGTPTAVRASAVALLQHTADGTGADAANPAHTQQQQQQLQQQPVANSNAVTQTTTATPDAAAAAWLSPVKAGGSSSPAKAVPQFGTQVQQVLPDGWDEKQQQPTDPTGLLAVTAAQDEIAREQDMEQQHGQEGYQQGQQPVAAVVSEHHNHMALFGKPAAAASQAPGALLSKAAASAPDAAAAVAASTAAAATAAAAAASAAAPAAVWYDPEELELFKREVQVLGRLSHPNIVRLIAVCMAPPRLSLVMEAAETSLDKVVYGGGGGAPGGGGGELLPLPKVLHIAVQIAQGLAYLHPTVCHGDLKPANVLLNGASGDTPEVKLTDFGQAHIRMSTTFGSSRATLGALDAPAGGTAAFCAPECFDQAGGRAVAVTYKADIYSFAVVLWCMLTGQEPWQGLGAVSIAVQVALRGLSLLSVPQALAEERCPPKLKRLLADCFEPDPRRRPAAAEIVKQLLLVEEQWVRGRAQQQQEQQQLEQEQQQQAAQPRQQPQQQLPANGSGSSGSGVGAGVPPPRPPASSALSQPAAVAAAAAAASSVTLVEGAIATSSTRSFRPRTSDPGVLPPPPPPAPLLHARQGTAAVGAAAAEAAAWELPGMGSLPRPVWESRGSAGTASTSGLLLPPLRPLRAARATSTTADTSSDVVSLLPLLDSIHMDMGGSGRRSAVAAARPLALLTLTQQAAAPTQQQQAAISVVPPAAVGGAAVRVSALAASSRRAMAAAAAAARAGAAVAGAQQQPAPPPHPHDPLLGLRRMTAEAAGEQQAVPHVGLELCRIDARGCGSAEDAADV</sequence>
<evidence type="ECO:0000256" key="4">
    <source>
        <dbReference type="ARBA" id="ARBA00022840"/>
    </source>
</evidence>
<dbReference type="GO" id="GO:0004674">
    <property type="term" value="F:protein serine/threonine kinase activity"/>
    <property type="evidence" value="ECO:0000318"/>
    <property type="project" value="GO_Central"/>
</dbReference>
<dbReference type="GO" id="GO:0005524">
    <property type="term" value="F:ATP binding"/>
    <property type="evidence" value="ECO:0007669"/>
    <property type="project" value="UniProtKB-UniRule"/>
</dbReference>
<dbReference type="SUPFAM" id="SSF56112">
    <property type="entry name" value="Protein kinase-like (PK-like)"/>
    <property type="match status" value="1"/>
</dbReference>
<feature type="compositionally biased region" description="Gly residues" evidence="6">
    <location>
        <begin position="265"/>
        <end position="279"/>
    </location>
</feature>
<feature type="region of interest" description="Disordered" evidence="6">
    <location>
        <begin position="1142"/>
        <end position="1191"/>
    </location>
</feature>
<dbReference type="OrthoDB" id="547792at2759"/>
<feature type="compositionally biased region" description="Polar residues" evidence="6">
    <location>
        <begin position="533"/>
        <end position="543"/>
    </location>
</feature>
<dbReference type="SMART" id="SM00220">
    <property type="entry name" value="S_TKc"/>
    <property type="match status" value="1"/>
</dbReference>
<reference evidence="9 10" key="1">
    <citation type="journal article" date="2007" name="Science">
        <title>The Chlamydomonas genome reveals the evolution of key animal and plant functions.</title>
        <authorList>
            <person name="Merchant S.S."/>
            <person name="Prochnik S.E."/>
            <person name="Vallon O."/>
            <person name="Harris E.H."/>
            <person name="Karpowicz S.J."/>
            <person name="Witman G.B."/>
            <person name="Terry A."/>
            <person name="Salamov A."/>
            <person name="Fritz-Laylin L.K."/>
            <person name="Marechal-Drouard L."/>
            <person name="Marshall W.F."/>
            <person name="Qu L.H."/>
            <person name="Nelson D.R."/>
            <person name="Sanderfoot A.A."/>
            <person name="Spalding M.H."/>
            <person name="Kapitonov V.V."/>
            <person name="Ren Q."/>
            <person name="Ferris P."/>
            <person name="Lindquist E."/>
            <person name="Shapiro H."/>
            <person name="Lucas S.M."/>
            <person name="Grimwood J."/>
            <person name="Schmutz J."/>
            <person name="Cardol P."/>
            <person name="Cerutti H."/>
            <person name="Chanfreau G."/>
            <person name="Chen C.L."/>
            <person name="Cognat V."/>
            <person name="Croft M.T."/>
            <person name="Dent R."/>
            <person name="Dutcher S."/>
            <person name="Fernandez E."/>
            <person name="Fukuzawa H."/>
            <person name="Gonzalez-Ballester D."/>
            <person name="Gonzalez-Halphen D."/>
            <person name="Hallmann A."/>
            <person name="Hanikenne M."/>
            <person name="Hippler M."/>
            <person name="Inwood W."/>
            <person name="Jabbari K."/>
            <person name="Kalanon M."/>
            <person name="Kuras R."/>
            <person name="Lefebvre P.A."/>
            <person name="Lemaire S.D."/>
            <person name="Lobanov A.V."/>
            <person name="Lohr M."/>
            <person name="Manuell A."/>
            <person name="Meier I."/>
            <person name="Mets L."/>
            <person name="Mittag M."/>
            <person name="Mittelmeier T."/>
            <person name="Moroney J.V."/>
            <person name="Moseley J."/>
            <person name="Napoli C."/>
            <person name="Nedelcu A.M."/>
            <person name="Niyogi K."/>
            <person name="Novoselov S.V."/>
            <person name="Paulsen I.T."/>
            <person name="Pazour G."/>
            <person name="Purton S."/>
            <person name="Ral J.P."/>
            <person name="Riano-Pachon D.M."/>
            <person name="Riekhof W."/>
            <person name="Rymarquis L."/>
            <person name="Schroda M."/>
            <person name="Stern D."/>
            <person name="Umen J."/>
            <person name="Willows R."/>
            <person name="Wilson N."/>
            <person name="Zimmer S.L."/>
            <person name="Allmer J."/>
            <person name="Balk J."/>
            <person name="Bisova K."/>
            <person name="Chen C.J."/>
            <person name="Elias M."/>
            <person name="Gendler K."/>
            <person name="Hauser C."/>
            <person name="Lamb M.R."/>
            <person name="Ledford H."/>
            <person name="Long J.C."/>
            <person name="Minagawa J."/>
            <person name="Page M.D."/>
            <person name="Pan J."/>
            <person name="Pootakham W."/>
            <person name="Roje S."/>
            <person name="Rose A."/>
            <person name="Stahlberg E."/>
            <person name="Terauchi A.M."/>
            <person name="Yang P."/>
            <person name="Ball S."/>
            <person name="Bowler C."/>
            <person name="Dieckmann C.L."/>
            <person name="Gladyshev V.N."/>
            <person name="Green P."/>
            <person name="Jorgensen R."/>
            <person name="Mayfield S."/>
            <person name="Mueller-Roeber B."/>
            <person name="Rajamani S."/>
            <person name="Sayre R.T."/>
            <person name="Brokstein P."/>
            <person name="Dubchak I."/>
            <person name="Goodstein D."/>
            <person name="Hornick L."/>
            <person name="Huang Y.W."/>
            <person name="Jhaveri J."/>
            <person name="Luo Y."/>
            <person name="Martinez D."/>
            <person name="Ngau W.C."/>
            <person name="Otillar B."/>
            <person name="Poliakov A."/>
            <person name="Porter A."/>
            <person name="Szajkowski L."/>
            <person name="Werner G."/>
            <person name="Zhou K."/>
            <person name="Grigoriev I.V."/>
            <person name="Rokhsar D.S."/>
            <person name="Grossman A.R."/>
        </authorList>
    </citation>
    <scope>NUCLEOTIDE SEQUENCE [LARGE SCALE GENOMIC DNA]</scope>
    <source>
        <strain evidence="10">CC-503</strain>
    </source>
</reference>
<dbReference type="EMBL" id="CM008976">
    <property type="protein sequence ID" value="PNW72611.1"/>
    <property type="molecule type" value="Genomic_DNA"/>
</dbReference>
<keyword evidence="10" id="KW-1185">Reference proteome</keyword>
<dbReference type="ExpressionAtlas" id="A0A2K3CWF0">
    <property type="expression patterns" value="baseline"/>
</dbReference>
<dbReference type="PANTHER" id="PTHR44329">
    <property type="entry name" value="SERINE/THREONINE-PROTEIN KINASE TNNI3K-RELATED"/>
    <property type="match status" value="1"/>
</dbReference>
<feature type="compositionally biased region" description="Low complexity" evidence="6">
    <location>
        <begin position="1142"/>
        <end position="1169"/>
    </location>
</feature>
<dbReference type="GO" id="GO:0007165">
    <property type="term" value="P:signal transduction"/>
    <property type="evidence" value="ECO:0000318"/>
    <property type="project" value="GO_Central"/>
</dbReference>
<accession>A0A2K3CWF0</accession>
<protein>
    <recommendedName>
        <fullName evidence="8">Protein kinase domain-containing protein</fullName>
    </recommendedName>
</protein>
<dbReference type="Proteomes" id="UP000006906">
    <property type="component" value="Chromosome 15"/>
</dbReference>
<keyword evidence="4 5" id="KW-0067">ATP-binding</keyword>
<feature type="compositionally biased region" description="Pro residues" evidence="6">
    <location>
        <begin position="1231"/>
        <end position="1240"/>
    </location>
</feature>
<evidence type="ECO:0000313" key="9">
    <source>
        <dbReference type="EMBL" id="PNW72611.1"/>
    </source>
</evidence>
<dbReference type="GeneID" id="5726156"/>
<evidence type="ECO:0000256" key="6">
    <source>
        <dbReference type="SAM" id="MobiDB-lite"/>
    </source>
</evidence>
<dbReference type="InParanoid" id="A0A2K3CWF0"/>
<feature type="region of interest" description="Disordered" evidence="6">
    <location>
        <begin position="402"/>
        <end position="447"/>
    </location>
</feature>
<keyword evidence="2 5" id="KW-0547">Nucleotide-binding</keyword>
<keyword evidence="7" id="KW-0472">Membrane</keyword>
<dbReference type="KEGG" id="cre:CHLRE_15g635700v5"/>
<feature type="compositionally biased region" description="Low complexity" evidence="6">
    <location>
        <begin position="701"/>
        <end position="710"/>
    </location>
</feature>
<feature type="compositionally biased region" description="Pro residues" evidence="6">
    <location>
        <begin position="251"/>
        <end position="261"/>
    </location>
</feature>
<feature type="region of interest" description="Disordered" evidence="6">
    <location>
        <begin position="689"/>
        <end position="719"/>
    </location>
</feature>
<feature type="region of interest" description="Disordered" evidence="6">
    <location>
        <begin position="246"/>
        <end position="299"/>
    </location>
</feature>
<dbReference type="InterPro" id="IPR008271">
    <property type="entry name" value="Ser/Thr_kinase_AS"/>
</dbReference>
<evidence type="ECO:0000256" key="3">
    <source>
        <dbReference type="ARBA" id="ARBA00022777"/>
    </source>
</evidence>
<feature type="binding site" evidence="5">
    <location>
        <position position="630"/>
    </location>
    <ligand>
        <name>ATP</name>
        <dbReference type="ChEBI" id="CHEBI:30616"/>
    </ligand>
</feature>
<evidence type="ECO:0000313" key="10">
    <source>
        <dbReference type="Proteomes" id="UP000006906"/>
    </source>
</evidence>
<dbReference type="InterPro" id="IPR011009">
    <property type="entry name" value="Kinase-like_dom_sf"/>
</dbReference>
<evidence type="ECO:0000256" key="1">
    <source>
        <dbReference type="ARBA" id="ARBA00022679"/>
    </source>
</evidence>
<dbReference type="InterPro" id="IPR017441">
    <property type="entry name" value="Protein_kinase_ATP_BS"/>
</dbReference>
<feature type="transmembrane region" description="Helical" evidence="7">
    <location>
        <begin position="303"/>
        <end position="328"/>
    </location>
</feature>
<dbReference type="RefSeq" id="XP_042916382.1">
    <property type="nucleotide sequence ID" value="XM_043070518.1"/>
</dbReference>
<dbReference type="PROSITE" id="PS50011">
    <property type="entry name" value="PROTEIN_KINASE_DOM"/>
    <property type="match status" value="1"/>
</dbReference>
<feature type="domain" description="Protein kinase" evidence="8">
    <location>
        <begin position="603"/>
        <end position="1126"/>
    </location>
</feature>
<dbReference type="Gramene" id="PNW72611">
    <property type="protein sequence ID" value="PNW72611"/>
    <property type="gene ID" value="CHLRE_15g635700v5"/>
</dbReference>
<dbReference type="InterPro" id="IPR000719">
    <property type="entry name" value="Prot_kinase_dom"/>
</dbReference>
<dbReference type="Gene3D" id="1.10.510.10">
    <property type="entry name" value="Transferase(Phosphotransferase) domain 1"/>
    <property type="match status" value="1"/>
</dbReference>
<dbReference type="InterPro" id="IPR051681">
    <property type="entry name" value="Ser/Thr_Kinases-Pseudokinases"/>
</dbReference>
<proteinExistence type="predicted"/>
<feature type="compositionally biased region" description="Low complexity" evidence="6">
    <location>
        <begin position="544"/>
        <end position="553"/>
    </location>
</feature>
<evidence type="ECO:0000259" key="8">
    <source>
        <dbReference type="PROSITE" id="PS50011"/>
    </source>
</evidence>
<organism evidence="9 10">
    <name type="scientific">Chlamydomonas reinhardtii</name>
    <name type="common">Chlamydomonas smithii</name>
    <dbReference type="NCBI Taxonomy" id="3055"/>
    <lineage>
        <taxon>Eukaryota</taxon>
        <taxon>Viridiplantae</taxon>
        <taxon>Chlorophyta</taxon>
        <taxon>core chlorophytes</taxon>
        <taxon>Chlorophyceae</taxon>
        <taxon>CS clade</taxon>
        <taxon>Chlamydomonadales</taxon>
        <taxon>Chlamydomonadaceae</taxon>
        <taxon>Chlamydomonas</taxon>
    </lineage>
</organism>
<evidence type="ECO:0000256" key="2">
    <source>
        <dbReference type="ARBA" id="ARBA00022741"/>
    </source>
</evidence>
<feature type="region of interest" description="Disordered" evidence="6">
    <location>
        <begin position="532"/>
        <end position="553"/>
    </location>
</feature>
<keyword evidence="3" id="KW-0418">Kinase</keyword>
<dbReference type="PANTHER" id="PTHR44329:SF214">
    <property type="entry name" value="PROTEIN KINASE DOMAIN-CONTAINING PROTEIN"/>
    <property type="match status" value="1"/>
</dbReference>
<keyword evidence="1" id="KW-0808">Transferase</keyword>
<keyword evidence="7" id="KW-1133">Transmembrane helix</keyword>
<feature type="region of interest" description="Disordered" evidence="6">
    <location>
        <begin position="1218"/>
        <end position="1243"/>
    </location>
</feature>